<feature type="compositionally biased region" description="Low complexity" evidence="1">
    <location>
        <begin position="399"/>
        <end position="443"/>
    </location>
</feature>
<feature type="compositionally biased region" description="Low complexity" evidence="1">
    <location>
        <begin position="737"/>
        <end position="754"/>
    </location>
</feature>
<feature type="compositionally biased region" description="Basic and acidic residues" evidence="1">
    <location>
        <begin position="320"/>
        <end position="337"/>
    </location>
</feature>
<organism evidence="2 3">
    <name type="scientific">Nocardia mexicana</name>
    <dbReference type="NCBI Taxonomy" id="279262"/>
    <lineage>
        <taxon>Bacteria</taxon>
        <taxon>Bacillati</taxon>
        <taxon>Actinomycetota</taxon>
        <taxon>Actinomycetes</taxon>
        <taxon>Mycobacteriales</taxon>
        <taxon>Nocardiaceae</taxon>
        <taxon>Nocardia</taxon>
    </lineage>
</organism>
<proteinExistence type="predicted"/>
<evidence type="ECO:0000313" key="2">
    <source>
        <dbReference type="EMBL" id="RDI54546.1"/>
    </source>
</evidence>
<dbReference type="STRING" id="1210089.GCA_001613165_03936"/>
<feature type="compositionally biased region" description="Low complexity" evidence="1">
    <location>
        <begin position="504"/>
        <end position="516"/>
    </location>
</feature>
<accession>A0A370HC78</accession>
<feature type="region of interest" description="Disordered" evidence="1">
    <location>
        <begin position="108"/>
        <end position="143"/>
    </location>
</feature>
<feature type="compositionally biased region" description="Basic and acidic residues" evidence="1">
    <location>
        <begin position="386"/>
        <end position="398"/>
    </location>
</feature>
<gene>
    <name evidence="2" type="ORF">DFR68_102674</name>
</gene>
<feature type="compositionally biased region" description="Basic and acidic residues" evidence="1">
    <location>
        <begin position="479"/>
        <end position="500"/>
    </location>
</feature>
<sequence>MAETDKPEANADKPVKPEVDEDKAVRTALEIEKEHEEWGDNEFSEDEAKKAMDKLNQLNSEEIKVAFDNLQWDTKDDLARSSDEPYSGWNLTKDKKYGELAKALFDDDKEKASKLKQGEEEKERSKDPKFVEPTKGYSESDIGTGTHLINIELYPPRGTEPGSALDKLVKDTRYAMQLSIDTLGTGKPVDTTAFSKLLDSPLIDDVDGWSAVRKEHSGLTKELADLEKERKDWKAKVDADAFDADNKGKKLWRELVDVYQGLQQVLNWDVPVVKNKGEGGLYASKDGKELLYSPAENGKGDPNKAKLKDTDYHPEIDLKSMGDHPLFKMNKGGDNDGKFSLTPEAEQKYIKVIDEAAEVWDKRYNAAAEYIRNKAGNANDSDSDGDDGKGKPTGDGKETPTGNGKETPTGNGNETPTGNGNNTPDSGNNTPSGPPDTGTGTPDAGERESLVEQAASKPEDGAFKPEDSKDLGLDEELTGYEKEEKDDSGGDSDALEKIIDSADSGESGESSQQSGGNPQTPSQAPDPMAQFAGQLGQMAGPAMGALTNPLQQMAGGGQMRPESAGTTAQDAMYRQQPGSAQSSMPGSAAAQASAGGAPTGATAPAGTPPVPPLGTNPPVNVDMKLPDGSQQKVPSAVADVVNKELNNPNGSNPEGAYGSSMGEAKEVSQAGANTGDIVRWSNGSAILVRQGPGEMFLVIDGQMKPFNVPADNPEYKYFHPSGADAKGGEGSAQQGNGSSAATAVSAPGSGASAGRPPTVQT</sequence>
<comment type="caution">
    <text evidence="2">The sequence shown here is derived from an EMBL/GenBank/DDBJ whole genome shotgun (WGS) entry which is preliminary data.</text>
</comment>
<feature type="compositionally biased region" description="Basic and acidic residues" evidence="1">
    <location>
        <begin position="457"/>
        <end position="472"/>
    </location>
</feature>
<keyword evidence="3" id="KW-1185">Reference proteome</keyword>
<name>A0A370HC78_9NOCA</name>
<dbReference type="OrthoDB" id="4505780at2"/>
<reference evidence="2 3" key="1">
    <citation type="submission" date="2018-07" db="EMBL/GenBank/DDBJ databases">
        <title>Genomic Encyclopedia of Type Strains, Phase IV (KMG-IV): sequencing the most valuable type-strain genomes for metagenomic binning, comparative biology and taxonomic classification.</title>
        <authorList>
            <person name="Goeker M."/>
        </authorList>
    </citation>
    <scope>NUCLEOTIDE SEQUENCE [LARGE SCALE GENOMIC DNA]</scope>
    <source>
        <strain evidence="2 3">DSM 44952</strain>
    </source>
</reference>
<feature type="compositionally biased region" description="Low complexity" evidence="1">
    <location>
        <begin position="575"/>
        <end position="605"/>
    </location>
</feature>
<dbReference type="Proteomes" id="UP000255355">
    <property type="component" value="Unassembled WGS sequence"/>
</dbReference>
<feature type="region of interest" description="Disordered" evidence="1">
    <location>
        <begin position="320"/>
        <end position="340"/>
    </location>
</feature>
<feature type="compositionally biased region" description="Pro residues" evidence="1">
    <location>
        <begin position="606"/>
        <end position="615"/>
    </location>
</feature>
<dbReference type="RefSeq" id="WP_068021480.1">
    <property type="nucleotide sequence ID" value="NZ_QQAZ01000002.1"/>
</dbReference>
<evidence type="ECO:0000313" key="3">
    <source>
        <dbReference type="Proteomes" id="UP000255355"/>
    </source>
</evidence>
<dbReference type="EMBL" id="QQAZ01000002">
    <property type="protein sequence ID" value="RDI54546.1"/>
    <property type="molecule type" value="Genomic_DNA"/>
</dbReference>
<feature type="compositionally biased region" description="Basic and acidic residues" evidence="1">
    <location>
        <begin position="108"/>
        <end position="132"/>
    </location>
</feature>
<feature type="region of interest" description="Disordered" evidence="1">
    <location>
        <begin position="372"/>
        <end position="670"/>
    </location>
</feature>
<feature type="region of interest" description="Disordered" evidence="1">
    <location>
        <begin position="30"/>
        <end position="49"/>
    </location>
</feature>
<dbReference type="AlphaFoldDB" id="A0A370HC78"/>
<evidence type="ECO:0000256" key="1">
    <source>
        <dbReference type="SAM" id="MobiDB-lite"/>
    </source>
</evidence>
<feature type="region of interest" description="Disordered" evidence="1">
    <location>
        <begin position="711"/>
        <end position="761"/>
    </location>
</feature>
<feature type="region of interest" description="Disordered" evidence="1">
    <location>
        <begin position="1"/>
        <end position="25"/>
    </location>
</feature>
<protein>
    <submittedName>
        <fullName evidence="2">Uncharacterized protein</fullName>
    </submittedName>
</protein>